<dbReference type="AlphaFoldDB" id="A0A7X0FLJ8"/>
<organism evidence="3 4">
    <name type="scientific">Microbacterium thalassium</name>
    <dbReference type="NCBI Taxonomy" id="362649"/>
    <lineage>
        <taxon>Bacteria</taxon>
        <taxon>Bacillati</taxon>
        <taxon>Actinomycetota</taxon>
        <taxon>Actinomycetes</taxon>
        <taxon>Micrococcales</taxon>
        <taxon>Microbacteriaceae</taxon>
        <taxon>Microbacterium</taxon>
    </lineage>
</organism>
<keyword evidence="4" id="KW-1185">Reference proteome</keyword>
<sequence>MSTLVTPSDLRARAKKLFDRDARTWAAEQQTDVVLYVPLRPPTEREALDDLDRVRQWADAWRGVSEDSGIELEWVVRHWSRIGSQEVPVRAVLRGSDSIARAAGETDGWRLLVARLAELRGLAGSDASSVLRANARAIADLDGADFDRLVHVLAWLRENPESGHLVRELPIRGIHTKWIESRRGLVEALHRAGTGAPGLGLREPSPLIRIRALDPSLSFQGLSDVSAPVDDLAASTIRPERVFVFENLATLLAMPEVPRAVAVHGGGHRVDLVARLPWAQTVTYWGDLDSHGFAILNRLRARGVDATSALMDMDTLFDHRDLWGIDPDPNVGVFELLTPDERATLQSLSAEGNIRLEQERLPWSYVLARLGVSLRGI</sequence>
<dbReference type="InterPro" id="IPR024534">
    <property type="entry name" value="JetD_C"/>
</dbReference>
<feature type="domain" description="Wadjet protein JetD C-terminal" evidence="1">
    <location>
        <begin position="200"/>
        <end position="368"/>
    </location>
</feature>
<feature type="domain" description="DUF3322" evidence="2">
    <location>
        <begin position="7"/>
        <end position="189"/>
    </location>
</feature>
<dbReference type="EMBL" id="JACHML010000001">
    <property type="protein sequence ID" value="MBB6389738.1"/>
    <property type="molecule type" value="Genomic_DNA"/>
</dbReference>
<evidence type="ECO:0000313" key="3">
    <source>
        <dbReference type="EMBL" id="MBB6389738.1"/>
    </source>
</evidence>
<evidence type="ECO:0000259" key="1">
    <source>
        <dbReference type="Pfam" id="PF09983"/>
    </source>
</evidence>
<comment type="caution">
    <text evidence="3">The sequence shown here is derived from an EMBL/GenBank/DDBJ whole genome shotgun (WGS) entry which is preliminary data.</text>
</comment>
<evidence type="ECO:0000313" key="4">
    <source>
        <dbReference type="Proteomes" id="UP000537775"/>
    </source>
</evidence>
<name>A0A7X0FLJ8_9MICO</name>
<evidence type="ECO:0008006" key="5">
    <source>
        <dbReference type="Google" id="ProtNLM"/>
    </source>
</evidence>
<accession>A0A7X0FLJ8</accession>
<gene>
    <name evidence="3" type="ORF">HD594_000051</name>
</gene>
<dbReference type="PIRSF" id="PIRSF028408">
    <property type="entry name" value="UCP028408"/>
    <property type="match status" value="1"/>
</dbReference>
<reference evidence="3 4" key="1">
    <citation type="submission" date="2020-08" db="EMBL/GenBank/DDBJ databases">
        <title>Sequencing the genomes of 1000 actinobacteria strains.</title>
        <authorList>
            <person name="Klenk H.-P."/>
        </authorList>
    </citation>
    <scope>NUCLEOTIDE SEQUENCE [LARGE SCALE GENOMIC DNA]</scope>
    <source>
        <strain evidence="3 4">DSM 12511</strain>
    </source>
</reference>
<dbReference type="InterPro" id="IPR014544">
    <property type="entry name" value="UCP028408"/>
</dbReference>
<dbReference type="RefSeq" id="WP_184749031.1">
    <property type="nucleotide sequence ID" value="NZ_BAAAJR010000008.1"/>
</dbReference>
<dbReference type="Pfam" id="PF09983">
    <property type="entry name" value="JetD_C"/>
    <property type="match status" value="1"/>
</dbReference>
<dbReference type="Proteomes" id="UP000537775">
    <property type="component" value="Unassembled WGS sequence"/>
</dbReference>
<evidence type="ECO:0000259" key="2">
    <source>
        <dbReference type="Pfam" id="PF11795"/>
    </source>
</evidence>
<dbReference type="Pfam" id="PF11795">
    <property type="entry name" value="DUF3322"/>
    <property type="match status" value="1"/>
</dbReference>
<protein>
    <recommendedName>
        <fullName evidence="5">DUF3322 and DUF2220 domain-containing protein</fullName>
    </recommendedName>
</protein>
<dbReference type="InterPro" id="IPR024537">
    <property type="entry name" value="DUF3322"/>
</dbReference>
<proteinExistence type="predicted"/>